<evidence type="ECO:0000256" key="2">
    <source>
        <dbReference type="ARBA" id="ARBA00022475"/>
    </source>
</evidence>
<evidence type="ECO:0000256" key="5">
    <source>
        <dbReference type="ARBA" id="ARBA00022989"/>
    </source>
</evidence>
<feature type="transmembrane region" description="Helical" evidence="8">
    <location>
        <begin position="76"/>
        <end position="98"/>
    </location>
</feature>
<evidence type="ECO:0000313" key="10">
    <source>
        <dbReference type="EMBL" id="GAA2737502.1"/>
    </source>
</evidence>
<comment type="caution">
    <text evidence="10">The sequence shown here is derived from an EMBL/GenBank/DDBJ whole genome shotgun (WGS) entry which is preliminary data.</text>
</comment>
<evidence type="ECO:0000256" key="4">
    <source>
        <dbReference type="ARBA" id="ARBA00022741"/>
    </source>
</evidence>
<evidence type="ECO:0000259" key="9">
    <source>
        <dbReference type="Pfam" id="PF18967"/>
    </source>
</evidence>
<evidence type="ECO:0000256" key="8">
    <source>
        <dbReference type="SAM" id="Phobius"/>
    </source>
</evidence>
<feature type="transmembrane region" description="Helical" evidence="8">
    <location>
        <begin position="170"/>
        <end position="190"/>
    </location>
</feature>
<keyword evidence="3 8" id="KW-0812">Transmembrane</keyword>
<name>A0ABN3USV5_9ACTN</name>
<feature type="transmembrane region" description="Helical" evidence="8">
    <location>
        <begin position="42"/>
        <end position="64"/>
    </location>
</feature>
<comment type="subcellular location">
    <subcellularLocation>
        <location evidence="1">Cell membrane</location>
    </subcellularLocation>
</comment>
<organism evidence="10 11">
    <name type="scientific">Actinocorallia aurantiaca</name>
    <dbReference type="NCBI Taxonomy" id="46204"/>
    <lineage>
        <taxon>Bacteria</taxon>
        <taxon>Bacillati</taxon>
        <taxon>Actinomycetota</taxon>
        <taxon>Actinomycetes</taxon>
        <taxon>Streptosporangiales</taxon>
        <taxon>Thermomonosporaceae</taxon>
        <taxon>Actinocorallia</taxon>
    </lineage>
</organism>
<keyword evidence="7 8" id="KW-0472">Membrane</keyword>
<accession>A0ABN3USV5</accession>
<keyword evidence="5 8" id="KW-1133">Transmembrane helix</keyword>
<dbReference type="Pfam" id="PF18967">
    <property type="entry name" value="PycTM"/>
    <property type="match status" value="1"/>
</dbReference>
<dbReference type="Proteomes" id="UP001501842">
    <property type="component" value="Unassembled WGS sequence"/>
</dbReference>
<evidence type="ECO:0000313" key="11">
    <source>
        <dbReference type="Proteomes" id="UP001501842"/>
    </source>
</evidence>
<feature type="domain" description="Pycsar effector protein" evidence="9">
    <location>
        <begin position="44"/>
        <end position="187"/>
    </location>
</feature>
<gene>
    <name evidence="10" type="ORF">GCM10010439_67880</name>
</gene>
<dbReference type="RefSeq" id="WP_344457081.1">
    <property type="nucleotide sequence ID" value="NZ_BAAATZ010000034.1"/>
</dbReference>
<sequence>MTDLRSSDPARSSHLPAALPVEEQLERVNWHILRSDQMRTGVSARAGAVLSTNALLIAGIALAFSLRNQKPDTVLVVIALVVLGCVVFSVGNAALALVTVRNWESQFGEPETPAAFLYCYAELDKRVSTFDEFRHKVVTTSPEESLEFALAELWRCGRLHGYRYRRLRSAMLWLLAALFLLLVAAAASALR</sequence>
<keyword evidence="4" id="KW-0547">Nucleotide-binding</keyword>
<keyword evidence="2" id="KW-1003">Cell membrane</keyword>
<proteinExistence type="predicted"/>
<reference evidence="10 11" key="1">
    <citation type="journal article" date="2019" name="Int. J. Syst. Evol. Microbiol.">
        <title>The Global Catalogue of Microorganisms (GCM) 10K type strain sequencing project: providing services to taxonomists for standard genome sequencing and annotation.</title>
        <authorList>
            <consortium name="The Broad Institute Genomics Platform"/>
            <consortium name="The Broad Institute Genome Sequencing Center for Infectious Disease"/>
            <person name="Wu L."/>
            <person name="Ma J."/>
        </authorList>
    </citation>
    <scope>NUCLEOTIDE SEQUENCE [LARGE SCALE GENOMIC DNA]</scope>
    <source>
        <strain evidence="10 11">JCM 8201</strain>
    </source>
</reference>
<dbReference type="EMBL" id="BAAATZ010000034">
    <property type="protein sequence ID" value="GAA2737502.1"/>
    <property type="molecule type" value="Genomic_DNA"/>
</dbReference>
<evidence type="ECO:0000256" key="1">
    <source>
        <dbReference type="ARBA" id="ARBA00004236"/>
    </source>
</evidence>
<keyword evidence="11" id="KW-1185">Reference proteome</keyword>
<keyword evidence="6" id="KW-0051">Antiviral defense</keyword>
<evidence type="ECO:0000256" key="7">
    <source>
        <dbReference type="ARBA" id="ARBA00023136"/>
    </source>
</evidence>
<dbReference type="InterPro" id="IPR043760">
    <property type="entry name" value="PycTM_dom"/>
</dbReference>
<evidence type="ECO:0000256" key="3">
    <source>
        <dbReference type="ARBA" id="ARBA00022692"/>
    </source>
</evidence>
<evidence type="ECO:0000256" key="6">
    <source>
        <dbReference type="ARBA" id="ARBA00023118"/>
    </source>
</evidence>
<protein>
    <recommendedName>
        <fullName evidence="9">Pycsar effector protein domain-containing protein</fullName>
    </recommendedName>
</protein>